<evidence type="ECO:0000313" key="2">
    <source>
        <dbReference type="Proteomes" id="UP001202867"/>
    </source>
</evidence>
<accession>A0ABT0DJR9</accession>
<reference evidence="2" key="2">
    <citation type="submission" date="2023-07" db="EMBL/GenBank/DDBJ databases">
        <title>Ancylobacter moscoviensis sp. nov., facultatively methylotrophic bacteria from activated sludge and the reclassification of Starkeya novella (Starkey 1934) Kelly et al. 2000 as Ancylobacter novellus comb. nov., Starkeya koreensis Im et al. 2006 as Ancylobacter koreensis comb.nov., Angulomicrobium tetraedrale Vasil'eva et al. 1986 as Ancylobacter tetraedralis comb. nov., Angulomicrobium amanitiforme Fritz et al. 2004 as Ancylobacter amanitiformis comb. nov. and Methylorhabdus multivorans Doronina et al. 1996 as Ancylobacter multivorans comb. nov. and emended description of the genus Ancylobacter.</title>
        <authorList>
            <person name="Doronina N."/>
            <person name="Chemodurova A."/>
            <person name="Grouzdev D."/>
            <person name="Koziaeva V."/>
            <person name="Shi W."/>
            <person name="Wu L."/>
            <person name="Kaparullina E."/>
        </authorList>
    </citation>
    <scope>NUCLEOTIDE SEQUENCE [LARGE SCALE GENOMIC DNA]</scope>
    <source>
        <strain evidence="2">Jip08</strain>
    </source>
</reference>
<protein>
    <submittedName>
        <fullName evidence="1">Uncharacterized protein</fullName>
    </submittedName>
</protein>
<proteinExistence type="predicted"/>
<comment type="caution">
    <text evidence="1">The sequence shown here is derived from an EMBL/GenBank/DDBJ whole genome shotgun (WGS) entry which is preliminary data.</text>
</comment>
<gene>
    <name evidence="1" type="ORF">MWN33_05750</name>
</gene>
<evidence type="ECO:0000313" key="1">
    <source>
        <dbReference type="EMBL" id="MCK0207535.1"/>
    </source>
</evidence>
<organism evidence="1 2">
    <name type="scientific">Ancylobacter koreensis</name>
    <dbReference type="NCBI Taxonomy" id="266121"/>
    <lineage>
        <taxon>Bacteria</taxon>
        <taxon>Pseudomonadati</taxon>
        <taxon>Pseudomonadota</taxon>
        <taxon>Alphaproteobacteria</taxon>
        <taxon>Hyphomicrobiales</taxon>
        <taxon>Xanthobacteraceae</taxon>
        <taxon>Ancylobacter</taxon>
    </lineage>
</organism>
<dbReference type="Proteomes" id="UP001202867">
    <property type="component" value="Unassembled WGS sequence"/>
</dbReference>
<keyword evidence="2" id="KW-1185">Reference proteome</keyword>
<reference evidence="1 2" key="1">
    <citation type="submission" date="2022-04" db="EMBL/GenBank/DDBJ databases">
        <authorList>
            <person name="Grouzdev D.S."/>
            <person name="Pantiukh K.S."/>
            <person name="Krutkina M.S."/>
        </authorList>
    </citation>
    <scope>NUCLEOTIDE SEQUENCE [LARGE SCALE GENOMIC DNA]</scope>
    <source>
        <strain evidence="1 2">Jip08</strain>
    </source>
</reference>
<dbReference type="EMBL" id="JALKCG010000001">
    <property type="protein sequence ID" value="MCK0207535.1"/>
    <property type="molecule type" value="Genomic_DNA"/>
</dbReference>
<dbReference type="RefSeq" id="WP_247199472.1">
    <property type="nucleotide sequence ID" value="NZ_JALKCG010000001.1"/>
</dbReference>
<sequence length="64" mass="7040">MSRTPARHTQADLARALRAVRAAGMQDMAQVEMRPDGTIIIAPLDAKRAAPKMEPERDGSEIRL</sequence>
<name>A0ABT0DJR9_9HYPH</name>